<dbReference type="GO" id="GO:0003684">
    <property type="term" value="F:damaged DNA binding"/>
    <property type="evidence" value="ECO:0007669"/>
    <property type="project" value="InterPro"/>
</dbReference>
<name>A0A369M792_9ACTN</name>
<keyword evidence="4" id="KW-0235">DNA replication</keyword>
<dbReference type="GO" id="GO:0042276">
    <property type="term" value="P:error-prone translesion synthesis"/>
    <property type="evidence" value="ECO:0007669"/>
    <property type="project" value="TreeGrafter"/>
</dbReference>
<feature type="compositionally biased region" description="Basic and acidic residues" evidence="5">
    <location>
        <begin position="1"/>
        <end position="15"/>
    </location>
</feature>
<dbReference type="InterPro" id="IPR001126">
    <property type="entry name" value="UmuC"/>
</dbReference>
<dbReference type="GO" id="GO:0003887">
    <property type="term" value="F:DNA-directed DNA polymerase activity"/>
    <property type="evidence" value="ECO:0007669"/>
    <property type="project" value="UniProtKB-UniRule"/>
</dbReference>
<dbReference type="GO" id="GO:0005829">
    <property type="term" value="C:cytosol"/>
    <property type="evidence" value="ECO:0007669"/>
    <property type="project" value="TreeGrafter"/>
</dbReference>
<feature type="compositionally biased region" description="Basic and acidic residues" evidence="5">
    <location>
        <begin position="23"/>
        <end position="32"/>
    </location>
</feature>
<keyword evidence="4" id="KW-0460">Magnesium</keyword>
<dbReference type="Gene3D" id="3.30.1490.100">
    <property type="entry name" value="DNA polymerase, Y-family, little finger domain"/>
    <property type="match status" value="1"/>
</dbReference>
<comment type="catalytic activity">
    <reaction evidence="3 4">
        <text>DNA(n) + a 2'-deoxyribonucleoside 5'-triphosphate = DNA(n+1) + diphosphate</text>
        <dbReference type="Rhea" id="RHEA:22508"/>
        <dbReference type="Rhea" id="RHEA-COMP:17339"/>
        <dbReference type="Rhea" id="RHEA-COMP:17340"/>
        <dbReference type="ChEBI" id="CHEBI:33019"/>
        <dbReference type="ChEBI" id="CHEBI:61560"/>
        <dbReference type="ChEBI" id="CHEBI:173112"/>
        <dbReference type="EC" id="2.7.7.7"/>
    </reaction>
</comment>
<gene>
    <name evidence="4" type="primary">dinB</name>
    <name evidence="7" type="ORF">C1877_03670</name>
</gene>
<dbReference type="Pfam" id="PF00817">
    <property type="entry name" value="IMS"/>
    <property type="match status" value="1"/>
</dbReference>
<protein>
    <recommendedName>
        <fullName evidence="4">DNA polymerase IV</fullName>
        <shortName evidence="4">Pol IV</shortName>
        <ecNumber evidence="4">2.7.7.7</ecNumber>
    </recommendedName>
</protein>
<dbReference type="InterPro" id="IPR036775">
    <property type="entry name" value="DNA_pol_Y-fam_lit_finger_sf"/>
</dbReference>
<reference evidence="7 8" key="1">
    <citation type="journal article" date="2018" name="Elife">
        <title>Discovery and characterization of a prevalent human gut bacterial enzyme sufficient for the inactivation of a family of plant toxins.</title>
        <authorList>
            <person name="Koppel N."/>
            <person name="Bisanz J.E."/>
            <person name="Pandelia M.E."/>
            <person name="Turnbaugh P.J."/>
            <person name="Balskus E.P."/>
        </authorList>
    </citation>
    <scope>NUCLEOTIDE SEQUENCE [LARGE SCALE GENOMIC DNA]</scope>
    <source>
        <strain evidence="7 8">3C</strain>
    </source>
</reference>
<feature type="domain" description="UmuC" evidence="6">
    <location>
        <begin position="54"/>
        <end position="237"/>
    </location>
</feature>
<feature type="site" description="Substrate discrimination" evidence="4">
    <location>
        <position position="63"/>
    </location>
</feature>
<evidence type="ECO:0000259" key="6">
    <source>
        <dbReference type="PROSITE" id="PS50173"/>
    </source>
</evidence>
<feature type="region of interest" description="Disordered" evidence="5">
    <location>
        <begin position="1"/>
        <end position="50"/>
    </location>
</feature>
<comment type="similarity">
    <text evidence="1 4">Belongs to the DNA polymerase type-Y family.</text>
</comment>
<keyword evidence="4" id="KW-0227">DNA damage</keyword>
<dbReference type="EC" id="2.7.7.7" evidence="4"/>
<dbReference type="InterPro" id="IPR017961">
    <property type="entry name" value="DNA_pol_Y-fam_little_finger"/>
</dbReference>
<dbReference type="GO" id="GO:0009432">
    <property type="term" value="P:SOS response"/>
    <property type="evidence" value="ECO:0007669"/>
    <property type="project" value="TreeGrafter"/>
</dbReference>
<dbReference type="SUPFAM" id="SSF56672">
    <property type="entry name" value="DNA/RNA polymerases"/>
    <property type="match status" value="1"/>
</dbReference>
<keyword evidence="4" id="KW-0515">Mutator protein</keyword>
<evidence type="ECO:0000313" key="8">
    <source>
        <dbReference type="Proteomes" id="UP000254000"/>
    </source>
</evidence>
<dbReference type="PANTHER" id="PTHR11076:SF33">
    <property type="entry name" value="DNA POLYMERASE KAPPA"/>
    <property type="match status" value="1"/>
</dbReference>
<dbReference type="CDD" id="cd03586">
    <property type="entry name" value="PolY_Pol_IV_kappa"/>
    <property type="match status" value="1"/>
</dbReference>
<dbReference type="RefSeq" id="WP_114568402.1">
    <property type="nucleotide sequence ID" value="NZ_CABMMS010000002.1"/>
</dbReference>
<keyword evidence="4" id="KW-0238">DNA-binding</keyword>
<comment type="subcellular location">
    <subcellularLocation>
        <location evidence="4">Cytoplasm</location>
    </subcellularLocation>
</comment>
<keyword evidence="4" id="KW-0239">DNA-directed DNA polymerase</keyword>
<evidence type="ECO:0000313" key="7">
    <source>
        <dbReference type="EMBL" id="RDB66298.1"/>
    </source>
</evidence>
<dbReference type="InterPro" id="IPR022880">
    <property type="entry name" value="DNApol_IV"/>
</dbReference>
<dbReference type="GeneID" id="78358810"/>
<dbReference type="InterPro" id="IPR043128">
    <property type="entry name" value="Rev_trsase/Diguanyl_cyclase"/>
</dbReference>
<dbReference type="Gene3D" id="3.30.70.270">
    <property type="match status" value="1"/>
</dbReference>
<evidence type="ECO:0000256" key="1">
    <source>
        <dbReference type="ARBA" id="ARBA00010945"/>
    </source>
</evidence>
<dbReference type="PROSITE" id="PS50173">
    <property type="entry name" value="UMUC"/>
    <property type="match status" value="1"/>
</dbReference>
<comment type="subunit">
    <text evidence="4">Monomer.</text>
</comment>
<dbReference type="GO" id="GO:0000287">
    <property type="term" value="F:magnesium ion binding"/>
    <property type="evidence" value="ECO:0007669"/>
    <property type="project" value="UniProtKB-UniRule"/>
</dbReference>
<dbReference type="Gene3D" id="1.10.150.20">
    <property type="entry name" value="5' to 3' exonuclease, C-terminal subdomain"/>
    <property type="match status" value="1"/>
</dbReference>
<dbReference type="Pfam" id="PF11799">
    <property type="entry name" value="IMS_C"/>
    <property type="match status" value="1"/>
</dbReference>
<evidence type="ECO:0000256" key="3">
    <source>
        <dbReference type="ARBA" id="ARBA00049244"/>
    </source>
</evidence>
<sequence>MADAVRREAGGDLQKRAQVQEQARLRPQERARPQPQQRSCNRGPVQERNRRRVIFHSDMNAFYASAEQAERPELRGVPLVVGGHEERRHGIVLAKSAQAKAAGIVTGEALWSAREKCPGLVVVPPRYDVYQKYSRLARRIYYQYTDLVEPFGLDEAWLDLTGALALSSRSALDVAREISQRVKDELGCTVSIGVSWNKIFAKFGSDYEKPDAITAVTPENYRGLVWPAPADELLYVGGATCAKLHSSGIDTVGDLACASPELLRRRLGKVGGILRTFARGEDATPVKPYDAARNEVDRTVKSFGNGLTAPHDIACEADARALVWLLAESVAQRLREARFRARTVSIGVRDAADLSSYGRQVTLPRATNVTGHIARAAWNLLVANEPLDETRPLRGLHVRASGLVPVDAPEQLELPFDARRRVLEDLDEAVDELRRRFGNTCIQRGTELLDESLLELDVKRDNVVHPVGYF</sequence>
<evidence type="ECO:0000256" key="5">
    <source>
        <dbReference type="SAM" id="MobiDB-lite"/>
    </source>
</evidence>
<proteinExistence type="inferred from homology"/>
<evidence type="ECO:0000256" key="4">
    <source>
        <dbReference type="HAMAP-Rule" id="MF_01113"/>
    </source>
</evidence>
<dbReference type="EMBL" id="PPTS01000002">
    <property type="protein sequence ID" value="RDB66298.1"/>
    <property type="molecule type" value="Genomic_DNA"/>
</dbReference>
<dbReference type="InterPro" id="IPR050116">
    <property type="entry name" value="DNA_polymerase-Y"/>
</dbReference>
<dbReference type="AlphaFoldDB" id="A0A369M792"/>
<dbReference type="SUPFAM" id="SSF100879">
    <property type="entry name" value="Lesion bypass DNA polymerase (Y-family), little finger domain"/>
    <property type="match status" value="1"/>
</dbReference>
<keyword evidence="4" id="KW-0963">Cytoplasm</keyword>
<keyword evidence="4" id="KW-0808">Transferase</keyword>
<dbReference type="GO" id="GO:0006281">
    <property type="term" value="P:DNA repair"/>
    <property type="evidence" value="ECO:0007669"/>
    <property type="project" value="UniProtKB-UniRule"/>
</dbReference>
<organism evidence="7 8">
    <name type="scientific">Gordonibacter pamelaeae</name>
    <dbReference type="NCBI Taxonomy" id="471189"/>
    <lineage>
        <taxon>Bacteria</taxon>
        <taxon>Bacillati</taxon>
        <taxon>Actinomycetota</taxon>
        <taxon>Coriobacteriia</taxon>
        <taxon>Eggerthellales</taxon>
        <taxon>Eggerthellaceae</taxon>
        <taxon>Gordonibacter</taxon>
    </lineage>
</organism>
<keyword evidence="8" id="KW-1185">Reference proteome</keyword>
<dbReference type="InterPro" id="IPR043502">
    <property type="entry name" value="DNA/RNA_pol_sf"/>
</dbReference>
<feature type="binding site" evidence="4">
    <location>
        <position position="58"/>
    </location>
    <ligand>
        <name>Mg(2+)</name>
        <dbReference type="ChEBI" id="CHEBI:18420"/>
    </ligand>
</feature>
<keyword evidence="4" id="KW-0234">DNA repair</keyword>
<keyword evidence="4" id="KW-0548">Nucleotidyltransferase</keyword>
<dbReference type="PANTHER" id="PTHR11076">
    <property type="entry name" value="DNA REPAIR POLYMERASE UMUC / TRANSFERASE FAMILY MEMBER"/>
    <property type="match status" value="1"/>
</dbReference>
<feature type="active site" evidence="4">
    <location>
        <position position="155"/>
    </location>
</feature>
<accession>A0A369M792</accession>
<comment type="caution">
    <text evidence="7">The sequence shown here is derived from an EMBL/GenBank/DDBJ whole genome shotgun (WGS) entry which is preliminary data.</text>
</comment>
<feature type="binding site" evidence="4">
    <location>
        <position position="154"/>
    </location>
    <ligand>
        <name>Mg(2+)</name>
        <dbReference type="ChEBI" id="CHEBI:18420"/>
    </ligand>
</feature>
<dbReference type="Proteomes" id="UP000254000">
    <property type="component" value="Unassembled WGS sequence"/>
</dbReference>
<dbReference type="Gene3D" id="3.40.1170.60">
    <property type="match status" value="1"/>
</dbReference>
<dbReference type="HAMAP" id="MF_01113">
    <property type="entry name" value="DNApol_IV"/>
    <property type="match status" value="1"/>
</dbReference>
<dbReference type="OrthoDB" id="9808813at2"/>
<comment type="cofactor">
    <cofactor evidence="4">
        <name>Mg(2+)</name>
        <dbReference type="ChEBI" id="CHEBI:18420"/>
    </cofactor>
    <text evidence="4">Binds 2 magnesium ions per subunit.</text>
</comment>
<keyword evidence="4" id="KW-0479">Metal-binding</keyword>
<dbReference type="GO" id="GO:0006261">
    <property type="term" value="P:DNA-templated DNA replication"/>
    <property type="evidence" value="ECO:0007669"/>
    <property type="project" value="UniProtKB-UniRule"/>
</dbReference>
<comment type="function">
    <text evidence="2 4">Poorly processive, error-prone DNA polymerase involved in untargeted mutagenesis. Copies undamaged DNA at stalled replication forks, which arise in vivo from mismatched or misaligned primer ends. These misaligned primers can be extended by PolIV. Exhibits no 3'-5' exonuclease (proofreading) activity. May be involved in translesional synthesis, in conjunction with the beta clamp from PolIII.</text>
</comment>
<evidence type="ECO:0000256" key="2">
    <source>
        <dbReference type="ARBA" id="ARBA00025589"/>
    </source>
</evidence>